<evidence type="ECO:0000256" key="1">
    <source>
        <dbReference type="ARBA" id="ARBA00023002"/>
    </source>
</evidence>
<dbReference type="SUPFAM" id="SSF51679">
    <property type="entry name" value="Bacterial luciferase-like"/>
    <property type="match status" value="1"/>
</dbReference>
<dbReference type="EMBL" id="BNJK01000001">
    <property type="protein sequence ID" value="GHO92698.1"/>
    <property type="molecule type" value="Genomic_DNA"/>
</dbReference>
<reference evidence="3" key="1">
    <citation type="submission" date="2020-10" db="EMBL/GenBank/DDBJ databases">
        <title>Taxonomic study of unclassified bacteria belonging to the class Ktedonobacteria.</title>
        <authorList>
            <person name="Yabe S."/>
            <person name="Wang C.M."/>
            <person name="Zheng Y."/>
            <person name="Sakai Y."/>
            <person name="Cavaletti L."/>
            <person name="Monciardini P."/>
            <person name="Donadio S."/>
        </authorList>
    </citation>
    <scope>NUCLEOTIDE SEQUENCE</scope>
    <source>
        <strain evidence="3">ID150040</strain>
    </source>
</reference>
<protein>
    <submittedName>
        <fullName evidence="3">LLM class F420-dependent oxidoreductase</fullName>
    </submittedName>
</protein>
<evidence type="ECO:0000259" key="2">
    <source>
        <dbReference type="Pfam" id="PF00296"/>
    </source>
</evidence>
<dbReference type="InterPro" id="IPR011251">
    <property type="entry name" value="Luciferase-like_dom"/>
</dbReference>
<name>A0A8J3IHR2_9CHLR</name>
<proteinExistence type="predicted"/>
<dbReference type="InterPro" id="IPR036661">
    <property type="entry name" value="Luciferase-like_sf"/>
</dbReference>
<dbReference type="Pfam" id="PF00296">
    <property type="entry name" value="Bac_luciferase"/>
    <property type="match status" value="1"/>
</dbReference>
<keyword evidence="4" id="KW-1185">Reference proteome</keyword>
<accession>A0A8J3IHR2</accession>
<keyword evidence="1" id="KW-0560">Oxidoreductase</keyword>
<gene>
    <name evidence="3" type="ORF">KSF_027460</name>
</gene>
<dbReference type="Proteomes" id="UP000597444">
    <property type="component" value="Unassembled WGS sequence"/>
</dbReference>
<dbReference type="RefSeq" id="WP_220203520.1">
    <property type="nucleotide sequence ID" value="NZ_BNJK01000001.1"/>
</dbReference>
<feature type="domain" description="Luciferase-like" evidence="2">
    <location>
        <begin position="28"/>
        <end position="303"/>
    </location>
</feature>
<dbReference type="InterPro" id="IPR050564">
    <property type="entry name" value="F420-G6PD/mer"/>
</dbReference>
<evidence type="ECO:0000313" key="3">
    <source>
        <dbReference type="EMBL" id="GHO92698.1"/>
    </source>
</evidence>
<sequence length="328" mass="35794">MQLNERSITNTPAQRTTRERIGLMVFGTDASAIVSTIVAAEKAGVQQVWVTQGTPEPDALTIFAAAAALTSNVRMGTAIIPTYPRHPLALAQQLLTLHDLAPGRVLVGIGPSQRPVIEGIFGIPIGAPLEHLREYVTVLRAILGEDNVDYHGRFYTVKTRLPRLPRTPILTSALRQGAFRLAGELADGALTWLCPVPYLLQDALPAMRAGAEEKGRLVPPLMAHIPVVFGQDRQTVRALVRTEFDSGRFFGRLSFYARMFADAGFPVASDGSWSDEFIDNMVVSGDEATIAARLRELLDQGLDELVVMPIPRTDPISQTRLIQLIGQL</sequence>
<dbReference type="AlphaFoldDB" id="A0A8J3IHR2"/>
<dbReference type="Gene3D" id="3.20.20.30">
    <property type="entry name" value="Luciferase-like domain"/>
    <property type="match status" value="1"/>
</dbReference>
<dbReference type="GO" id="GO:0016705">
    <property type="term" value="F:oxidoreductase activity, acting on paired donors, with incorporation or reduction of molecular oxygen"/>
    <property type="evidence" value="ECO:0007669"/>
    <property type="project" value="InterPro"/>
</dbReference>
<evidence type="ECO:0000313" key="4">
    <source>
        <dbReference type="Proteomes" id="UP000597444"/>
    </source>
</evidence>
<dbReference type="PANTHER" id="PTHR43244:SF1">
    <property type="entry name" value="5,10-METHYLENETETRAHYDROMETHANOPTERIN REDUCTASE"/>
    <property type="match status" value="1"/>
</dbReference>
<comment type="caution">
    <text evidence="3">The sequence shown here is derived from an EMBL/GenBank/DDBJ whole genome shotgun (WGS) entry which is preliminary data.</text>
</comment>
<dbReference type="PANTHER" id="PTHR43244">
    <property type="match status" value="1"/>
</dbReference>
<dbReference type="CDD" id="cd01097">
    <property type="entry name" value="Tetrahydromethanopterin_reductase"/>
    <property type="match status" value="1"/>
</dbReference>
<organism evidence="3 4">
    <name type="scientific">Reticulibacter mediterranei</name>
    <dbReference type="NCBI Taxonomy" id="2778369"/>
    <lineage>
        <taxon>Bacteria</taxon>
        <taxon>Bacillati</taxon>
        <taxon>Chloroflexota</taxon>
        <taxon>Ktedonobacteria</taxon>
        <taxon>Ktedonobacterales</taxon>
        <taxon>Reticulibacteraceae</taxon>
        <taxon>Reticulibacter</taxon>
    </lineage>
</organism>